<protein>
    <submittedName>
        <fullName evidence="2">Uncharacterized protein</fullName>
    </submittedName>
</protein>
<evidence type="ECO:0000313" key="3">
    <source>
        <dbReference type="Proteomes" id="UP000276133"/>
    </source>
</evidence>
<gene>
    <name evidence="2" type="ORF">BpHYR1_028228</name>
</gene>
<dbReference type="EMBL" id="REGN01004117">
    <property type="protein sequence ID" value="RNA19041.1"/>
    <property type="molecule type" value="Genomic_DNA"/>
</dbReference>
<keyword evidence="3" id="KW-1185">Reference proteome</keyword>
<comment type="caution">
    <text evidence="2">The sequence shown here is derived from an EMBL/GenBank/DDBJ whole genome shotgun (WGS) entry which is preliminary data.</text>
</comment>
<evidence type="ECO:0000313" key="2">
    <source>
        <dbReference type="EMBL" id="RNA19041.1"/>
    </source>
</evidence>
<accession>A0A3M7R6M0</accession>
<proteinExistence type="predicted"/>
<sequence>EPSEEKRTEKSRPVDAAASEEYEGIAVAAGPTGGEIQVSGTDSAIGQPKRALGPGATPKRRGNCVINQFLRHLDE</sequence>
<name>A0A3M7R6M0_BRAPC</name>
<feature type="region of interest" description="Disordered" evidence="1">
    <location>
        <begin position="31"/>
        <end position="59"/>
    </location>
</feature>
<organism evidence="2 3">
    <name type="scientific">Brachionus plicatilis</name>
    <name type="common">Marine rotifer</name>
    <name type="synonym">Brachionus muelleri</name>
    <dbReference type="NCBI Taxonomy" id="10195"/>
    <lineage>
        <taxon>Eukaryota</taxon>
        <taxon>Metazoa</taxon>
        <taxon>Spiralia</taxon>
        <taxon>Gnathifera</taxon>
        <taxon>Rotifera</taxon>
        <taxon>Eurotatoria</taxon>
        <taxon>Monogononta</taxon>
        <taxon>Pseudotrocha</taxon>
        <taxon>Ploima</taxon>
        <taxon>Brachionidae</taxon>
        <taxon>Brachionus</taxon>
    </lineage>
</organism>
<feature type="non-terminal residue" evidence="2">
    <location>
        <position position="1"/>
    </location>
</feature>
<dbReference type="Proteomes" id="UP000276133">
    <property type="component" value="Unassembled WGS sequence"/>
</dbReference>
<evidence type="ECO:0000256" key="1">
    <source>
        <dbReference type="SAM" id="MobiDB-lite"/>
    </source>
</evidence>
<dbReference type="AlphaFoldDB" id="A0A3M7R6M0"/>
<reference evidence="2 3" key="1">
    <citation type="journal article" date="2018" name="Sci. Rep.">
        <title>Genomic signatures of local adaptation to the degree of environmental predictability in rotifers.</title>
        <authorList>
            <person name="Franch-Gras L."/>
            <person name="Hahn C."/>
            <person name="Garcia-Roger E.M."/>
            <person name="Carmona M.J."/>
            <person name="Serra M."/>
            <person name="Gomez A."/>
        </authorList>
    </citation>
    <scope>NUCLEOTIDE SEQUENCE [LARGE SCALE GENOMIC DNA]</scope>
    <source>
        <strain evidence="2">HYR1</strain>
    </source>
</reference>